<organism evidence="5 6">
    <name type="scientific">Streptomyces tanashiensis</name>
    <dbReference type="NCBI Taxonomy" id="67367"/>
    <lineage>
        <taxon>Bacteria</taxon>
        <taxon>Bacillati</taxon>
        <taxon>Actinomycetota</taxon>
        <taxon>Actinomycetes</taxon>
        <taxon>Kitasatosporales</taxon>
        <taxon>Streptomycetaceae</taxon>
        <taxon>Streptomyces</taxon>
    </lineage>
</organism>
<evidence type="ECO:0000259" key="2">
    <source>
        <dbReference type="Pfam" id="PF20013"/>
    </source>
</evidence>
<evidence type="ECO:0000259" key="3">
    <source>
        <dbReference type="Pfam" id="PF20014"/>
    </source>
</evidence>
<evidence type="ECO:0000313" key="6">
    <source>
        <dbReference type="Proteomes" id="UP001164506"/>
    </source>
</evidence>
<feature type="region of interest" description="Disordered" evidence="1">
    <location>
        <begin position="1"/>
        <end position="23"/>
    </location>
</feature>
<name>A0ABY6QTJ7_9ACTN</name>
<dbReference type="Pfam" id="PF20014">
    <property type="entry name" value="GAP1-M"/>
    <property type="match status" value="1"/>
</dbReference>
<protein>
    <recommendedName>
        <fullName evidence="7">HEAT repeat domain-containing protein</fullName>
    </recommendedName>
</protein>
<keyword evidence="6" id="KW-1185">Reference proteome</keyword>
<feature type="domain" description="GTPase-associated protein 1 N-terminal" evidence="2">
    <location>
        <begin position="3"/>
        <end position="137"/>
    </location>
</feature>
<feature type="compositionally biased region" description="Low complexity" evidence="1">
    <location>
        <begin position="535"/>
        <end position="548"/>
    </location>
</feature>
<dbReference type="EMBL" id="CP084204">
    <property type="protein sequence ID" value="UZX21020.1"/>
    <property type="molecule type" value="Genomic_DNA"/>
</dbReference>
<proteinExistence type="predicted"/>
<dbReference type="InterPro" id="IPR045401">
    <property type="entry name" value="GAP1-M"/>
</dbReference>
<dbReference type="Pfam" id="PF20013">
    <property type="entry name" value="GAP1-N2"/>
    <property type="match status" value="1"/>
</dbReference>
<dbReference type="Pfam" id="PF20052">
    <property type="entry name" value="GAP1-C"/>
    <property type="match status" value="1"/>
</dbReference>
<evidence type="ECO:0000313" key="5">
    <source>
        <dbReference type="EMBL" id="UZX21020.1"/>
    </source>
</evidence>
<gene>
    <name evidence="5" type="ORF">LDH80_09965</name>
</gene>
<dbReference type="InterPro" id="IPR049532">
    <property type="entry name" value="GAP1-like_C"/>
</dbReference>
<evidence type="ECO:0000256" key="1">
    <source>
        <dbReference type="SAM" id="MobiDB-lite"/>
    </source>
</evidence>
<dbReference type="Proteomes" id="UP001164506">
    <property type="component" value="Chromosome"/>
</dbReference>
<dbReference type="RefSeq" id="WP_190106739.1">
    <property type="nucleotide sequence ID" value="NZ_BMUH01000018.1"/>
</dbReference>
<evidence type="ECO:0000259" key="4">
    <source>
        <dbReference type="Pfam" id="PF20052"/>
    </source>
</evidence>
<dbReference type="InterPro" id="IPR045402">
    <property type="entry name" value="GAP1-N2"/>
</dbReference>
<dbReference type="GeneID" id="95599766"/>
<reference evidence="5" key="1">
    <citation type="submission" date="2021-09" db="EMBL/GenBank/DDBJ databases">
        <title>Complete genome sequence and metabolic characterization of Streptomyces tanashiensis DSM 731 the producer of antibacterial Kalafungin and diverse secondary metabolites.</title>
        <authorList>
            <person name="Abbasi M.N."/>
            <person name="Anwar M.N."/>
            <person name="Alam K."/>
            <person name="Shoaib M."/>
            <person name="Lin Z."/>
            <person name="Hayat M."/>
            <person name="Ali M.I."/>
            <person name="Malik H.M.T."/>
            <person name="Ahmed I."/>
            <person name="Li A."/>
            <person name="Hailong Wang H."/>
            <person name="Zhang Y."/>
        </authorList>
    </citation>
    <scope>NUCLEOTIDE SEQUENCE</scope>
    <source>
        <strain evidence="5">Kala</strain>
    </source>
</reference>
<sequence length="855" mass="90399">MSLPQMHYTSAPPGPDGSGFRFTAVTPGVPSSVLREAEQLVGYEPPRDAPSRPTSSDLALFPEMFSYTRLTDGTGLLSRTVYTGADYSGRWGNFHAHAVHLPVGDLLPGDLPPIAAWGAPEWADRSPEDGTPPPLDAFTPVPPAGLRAELAAFAADRLPWLAAVLADLRRLAETPHAPQIVLVEEESGRVAHWVMLVNAALPGGFAHSLTFTTYTRRPQQARQQIIGVRPEDVRSVAGQPHRYSVHDCSAPSTAAPAAPADAWARTAAAVWAAGAPRLFGQADEADGTVPFAPGPLAALALAKGIPVPEDARADAVEWVRDRHDALDEQTLTRFLRAVSEAGTDAPELPSETLAGLLAALHTSVPAALTAPLTARLVSRAVRGGGNGLPPLPAGALPEPYRGDLAAESGEELRRSLRDPVTPLTRVAGLLRVARLLGVGHEDLTPGLAERFCAGLMSVPGTATAEALREALAENDGLRHGVAVLLDGRAADDPPGVARALRDARLSLDGPDALPHLRMCAAAPDPRPGTPGSGAGAASDSGARAGDASGVRERDRAWARDRNGELHRLLRVARVSHHEDPLVLRTAVALVWEDRGPTAAEASLLLGENGAGPHVAAGTWDHLVTAALDAPAEDQEAPLLARQLIAAASEAIGRPVLNELRLLSLVHALDEGEADVSVAQGGWTARVRALADAARPGVRNRAATTLARRLLGPDRPGDELGELARSDDGDLIDAYASTARTPVFLDILRSVPGRTADCFVAWTSHAGASPRWDLTRRALLDEVLRPVVQSLSDSEVHAVEDAIGRLSTARADDFREWNRPTGGLGRLFRRRDRRSAGPTSPWRGDVEPPRGKRGSR</sequence>
<feature type="domain" description="GTPase-associated protein 1-like C-terminal" evidence="4">
    <location>
        <begin position="271"/>
        <end position="813"/>
    </location>
</feature>
<accession>A0ABY6QTJ7</accession>
<feature type="region of interest" description="Disordered" evidence="1">
    <location>
        <begin position="824"/>
        <end position="855"/>
    </location>
</feature>
<evidence type="ECO:0008006" key="7">
    <source>
        <dbReference type="Google" id="ProtNLM"/>
    </source>
</evidence>
<feature type="domain" description="GTPase-associated protein 1 middle" evidence="3">
    <location>
        <begin position="150"/>
        <end position="249"/>
    </location>
</feature>
<feature type="region of interest" description="Disordered" evidence="1">
    <location>
        <begin position="518"/>
        <end position="555"/>
    </location>
</feature>